<dbReference type="AlphaFoldDB" id="A0A1B8SDZ5"/>
<sequence>MGYWPPVGSLPFRAGNGHDCRRYRRAAERVCVLARHPLRQCDIAATLGVSPQALSQIVGRVPLPDTPVSWAARRTCLAALWPCAVDDGAIQTYWYSVDPVVEQARSAINLGNDLAVRVLAGGEVAADALRPWRIPTRGLVYATEPIDLSVVGLVQVTAEEATLTVRVPADPTVWATASWWHRVTDGEHAGIPTVDPVVVLEDLAEGNVADDGARQRLIDWIVMR</sequence>
<dbReference type="EMBL" id="LFOE01000023">
    <property type="protein sequence ID" value="OBY30955.1"/>
    <property type="molecule type" value="Genomic_DNA"/>
</dbReference>
<name>A0A1B8SDZ5_9MYCO</name>
<reference evidence="1 2" key="1">
    <citation type="submission" date="2015-06" db="EMBL/GenBank/DDBJ databases">
        <title>Genome sequence of Mycobacterium kumamotonense strain Roo.</title>
        <authorList>
            <person name="Greninger A.L."/>
            <person name="Cunningham G."/>
            <person name="Miller S."/>
        </authorList>
    </citation>
    <scope>NUCLEOTIDE SEQUENCE [LARGE SCALE GENOMIC DNA]</scope>
    <source>
        <strain evidence="1 2">Roo</strain>
    </source>
</reference>
<keyword evidence="2" id="KW-1185">Reference proteome</keyword>
<dbReference type="PATRIC" id="fig|354243.3.peg.3149"/>
<evidence type="ECO:0000313" key="1">
    <source>
        <dbReference type="EMBL" id="OBY30955.1"/>
    </source>
</evidence>
<protein>
    <submittedName>
        <fullName evidence="1">Uncharacterized protein</fullName>
    </submittedName>
</protein>
<accession>A0A1B8SDZ5</accession>
<dbReference type="Proteomes" id="UP000092668">
    <property type="component" value="Unassembled WGS sequence"/>
</dbReference>
<organism evidence="1 2">
    <name type="scientific">Mycolicibacter kumamotonensis</name>
    <dbReference type="NCBI Taxonomy" id="354243"/>
    <lineage>
        <taxon>Bacteria</taxon>
        <taxon>Bacillati</taxon>
        <taxon>Actinomycetota</taxon>
        <taxon>Actinomycetes</taxon>
        <taxon>Mycobacteriales</taxon>
        <taxon>Mycobacteriaceae</taxon>
        <taxon>Mycolicibacter</taxon>
    </lineage>
</organism>
<evidence type="ECO:0000313" key="2">
    <source>
        <dbReference type="Proteomes" id="UP000092668"/>
    </source>
</evidence>
<proteinExistence type="predicted"/>
<comment type="caution">
    <text evidence="1">The sequence shown here is derived from an EMBL/GenBank/DDBJ whole genome shotgun (WGS) entry which is preliminary data.</text>
</comment>
<gene>
    <name evidence="1" type="ORF">ACT18_15215</name>
</gene>